<keyword evidence="4" id="KW-0479">Metal-binding</keyword>
<dbReference type="Gene3D" id="3.40.50.1240">
    <property type="entry name" value="Phosphoglycerate mutase-like"/>
    <property type="match status" value="1"/>
</dbReference>
<dbReference type="InterPro" id="IPR027806">
    <property type="entry name" value="HARBI1_dom"/>
</dbReference>
<reference evidence="7" key="3">
    <citation type="journal article" date="2013" name="Nucleic Acids Res.">
        <title>The genome of Anopheles darlingi, the main neotropical malaria vector.</title>
        <authorList>
            <person name="Marinotti O."/>
            <person name="Cerqueira G.C."/>
            <person name="de Almeida L.G."/>
            <person name="Ferro M.I."/>
            <person name="Loreto E.L."/>
            <person name="Zaha A."/>
            <person name="Teixeira S.M."/>
            <person name="Wespiser A.R."/>
            <person name="Almeida E Silva A."/>
            <person name="Schlindwein A.D."/>
            <person name="Pacheco A.C."/>
            <person name="Silva A.L."/>
            <person name="Graveley B.R."/>
            <person name="Walenz B.P."/>
            <person name="Lima Bde A."/>
            <person name="Ribeiro C.A."/>
            <person name="Nunes-Silva C.G."/>
            <person name="de Carvalho C.R."/>
            <person name="Soares C.M."/>
            <person name="de Menezes C.B."/>
            <person name="Matiolli C."/>
            <person name="Caffrey D."/>
            <person name="Araujo D.A."/>
            <person name="de Oliveira D.M."/>
            <person name="Golenbock D."/>
            <person name="Grisard E.C."/>
            <person name="Fantinatti-Garboggini F."/>
            <person name="de Carvalho F.M."/>
            <person name="Barcellos F.G."/>
            <person name="Prosdocimi F."/>
            <person name="May G."/>
            <person name="Azevedo Junior G.M."/>
            <person name="Guimaraes G.M."/>
            <person name="Goldman G.H."/>
            <person name="Padilha I.Q."/>
            <person name="Batista Jda S."/>
            <person name="Ferro J.A."/>
            <person name="Ribeiro J.M."/>
            <person name="Fietto J.L."/>
            <person name="Dabbas K.M."/>
            <person name="Cerdeira L."/>
            <person name="Agnez-Lima L.F."/>
            <person name="Brocchi M."/>
            <person name="de Carvalho M.O."/>
            <person name="Teixeira Mde M."/>
            <person name="Diniz Maia Mde M."/>
            <person name="Goldman M.H."/>
            <person name="Cruz Schneider M.P."/>
            <person name="Felipe M.S."/>
            <person name="Hungria M."/>
            <person name="Nicolas M.F."/>
            <person name="Pereira M."/>
            <person name="Montes M.A."/>
            <person name="Cantao M.E."/>
            <person name="Vincentz M."/>
            <person name="Rafael M.S."/>
            <person name="Silverman N."/>
            <person name="Stoco P.H."/>
            <person name="Souza R.C."/>
            <person name="Vicentini R."/>
            <person name="Gazzinelli R.T."/>
            <person name="Neves Rde O."/>
            <person name="Silva R."/>
            <person name="Astolfi-Filho S."/>
            <person name="Maciel T.E."/>
            <person name="Urmenyi T.P."/>
            <person name="Tadei W.P."/>
            <person name="Camargo E.P."/>
            <person name="de Vasconcelos A.T."/>
        </authorList>
    </citation>
    <scope>NUCLEOTIDE SEQUENCE</scope>
</reference>
<dbReference type="InterPro" id="IPR033379">
    <property type="entry name" value="Acid_Pase_AS"/>
</dbReference>
<evidence type="ECO:0000313" key="8">
    <source>
        <dbReference type="EnsemblMetazoa" id="ADAC005657-PA"/>
    </source>
</evidence>
<dbReference type="VEuPathDB" id="VectorBase:ADAR2_000567"/>
<sequence length="831" mass="94050">MDPCDLRNDLQLYCKSLARELGTLPEVQLRYAQEHIERVVRGGQLGMLSSEWPETDPSVEELPRSDMPESPDEAVEECILEDIPAAGPAVIKRRKLTDKVLCRNIEDSDHQGSFARFDQDIEPLDSDDDVSDLHDYSDEYAVVETDTVAIHIEDQRTSDSYGNDETVNMEIPNGPTGSEEQQQTAAIDDSNLIAVRLPSGLVMRRRCTAHCSNFVDSIVPEYSEPEFVRQFRLGRETVRRLCHHLEQENTFKKLKGHGGYQAISVETHALAFLWFLGQKKVSYRNVADQFQLSLSCVHDVIWRVCDGLLNLQPMVFNQMDDTAKALSACQFAEFCSIPNVIGCVDGMQIRVDRPSENSKYYQLTKRYYTLQVQAIIDADMRFVNVFADYPGEPDLLKTVVELCGDNYCVLGNEAFPCLQQLLVPFRSDGISYQRAGTSTMGADCLQPGKRGLTLSVIVLGGACLTVMLAYLAFGDSTDESGFRTLRMVSILFRHGDRSPTDFYPNDPHRNHAWTGGLGALSEKGSQQMYQLGKLLRPRYYRLLPSNGLYSKDKMMVVSSYAERCIMSAQSFMAGFLPPLENTNPLPIPWQPAAINVLPRDRDTILAQKQPCPRYERNLQRLMAYPPKDIRDLYEKNAALFRTLSQETGRNISTVLDVELLYNTLEIEKLAGLELPDWTEDIFPAKLLPLAERSLALFTEVPLMKKIKGGAIIGELLDNAVRRRSGILMPERNIFIYSGHDVTLVNLMRALGVIEQTTGKPDFAATLVFELHHSITFDDDYEVKIVYFFNSDDKYPKEIEIPNCESPCSLTRFEQVMETVRLRNYDETCQLV</sequence>
<dbReference type="PROSITE" id="PS00616">
    <property type="entry name" value="HIS_ACID_PHOSPHAT_1"/>
    <property type="match status" value="1"/>
</dbReference>
<evidence type="ECO:0000256" key="2">
    <source>
        <dbReference type="ARBA" id="ARBA00001968"/>
    </source>
</evidence>
<protein>
    <recommendedName>
        <fullName evidence="6">DDE Tnp4 domain-containing protein</fullName>
    </recommendedName>
</protein>
<dbReference type="InterPro" id="IPR000560">
    <property type="entry name" value="His_Pase_clade-2"/>
</dbReference>
<dbReference type="InterPro" id="IPR029033">
    <property type="entry name" value="His_PPase_superfam"/>
</dbReference>
<reference evidence="7" key="2">
    <citation type="submission" date="2010-05" db="EMBL/GenBank/DDBJ databases">
        <authorList>
            <person name="Almeida L.G."/>
            <person name="Nicolas M.F."/>
            <person name="Souza R.C."/>
            <person name="Vasconcelos A.T.R."/>
        </authorList>
    </citation>
    <scope>NUCLEOTIDE SEQUENCE</scope>
</reference>
<dbReference type="eggNOG" id="KOG3720">
    <property type="taxonomic scope" value="Eukaryota"/>
</dbReference>
<dbReference type="GO" id="GO:0003993">
    <property type="term" value="F:acid phosphatase activity"/>
    <property type="evidence" value="ECO:0007669"/>
    <property type="project" value="UniProtKB-EC"/>
</dbReference>
<name>W5JIC4_ANODA</name>
<dbReference type="CDD" id="cd07061">
    <property type="entry name" value="HP_HAP_like"/>
    <property type="match status" value="1"/>
</dbReference>
<feature type="domain" description="DDE Tnp4" evidence="6">
    <location>
        <begin position="344"/>
        <end position="427"/>
    </location>
</feature>
<dbReference type="OMA" id="HDVIWRV"/>
<evidence type="ECO:0000256" key="3">
    <source>
        <dbReference type="ARBA" id="ARBA00005375"/>
    </source>
</evidence>
<dbReference type="eggNOG" id="KOG4585">
    <property type="taxonomic scope" value="Eukaryota"/>
</dbReference>
<comment type="similarity">
    <text evidence="3">Belongs to the histidine acid phosphatase family.</text>
</comment>
<dbReference type="STRING" id="43151.W5JIC4"/>
<proteinExistence type="inferred from homology"/>
<reference evidence="7 9" key="1">
    <citation type="journal article" date="2010" name="BMC Genomics">
        <title>Combination of measures distinguishes pre-miRNAs from other stem-loops in the genome of the newly sequenced Anopheles darlingi.</title>
        <authorList>
            <person name="Mendes N.D."/>
            <person name="Freitas A.T."/>
            <person name="Vasconcelos A.T."/>
            <person name="Sagot M.F."/>
        </authorList>
    </citation>
    <scope>NUCLEOTIDE SEQUENCE</scope>
</reference>
<evidence type="ECO:0000256" key="1">
    <source>
        <dbReference type="ARBA" id="ARBA00000032"/>
    </source>
</evidence>
<dbReference type="AlphaFoldDB" id="W5JIC4"/>
<comment type="catalytic activity">
    <reaction evidence="1">
        <text>a phosphate monoester + H2O = an alcohol + phosphate</text>
        <dbReference type="Rhea" id="RHEA:15017"/>
        <dbReference type="ChEBI" id="CHEBI:15377"/>
        <dbReference type="ChEBI" id="CHEBI:30879"/>
        <dbReference type="ChEBI" id="CHEBI:43474"/>
        <dbReference type="ChEBI" id="CHEBI:67140"/>
        <dbReference type="EC" id="3.1.3.2"/>
    </reaction>
</comment>
<comment type="cofactor">
    <cofactor evidence="2">
        <name>a divalent metal cation</name>
        <dbReference type="ChEBI" id="CHEBI:60240"/>
    </cofactor>
</comment>
<dbReference type="HOGENOM" id="CLU_341376_0_0_1"/>
<dbReference type="InterPro" id="IPR050645">
    <property type="entry name" value="Histidine_acid_phosphatase"/>
</dbReference>
<evidence type="ECO:0000259" key="6">
    <source>
        <dbReference type="Pfam" id="PF13359"/>
    </source>
</evidence>
<feature type="region of interest" description="Disordered" evidence="5">
    <location>
        <begin position="48"/>
        <end position="70"/>
    </location>
</feature>
<gene>
    <name evidence="7" type="ORF">AND_005657</name>
</gene>
<dbReference type="Pfam" id="PF00328">
    <property type="entry name" value="His_Phos_2"/>
    <property type="match status" value="1"/>
</dbReference>
<dbReference type="EMBL" id="ADMH02001410">
    <property type="protein sequence ID" value="ETN62645.1"/>
    <property type="molecule type" value="Genomic_DNA"/>
</dbReference>
<dbReference type="PANTHER" id="PTHR11567:SF19">
    <property type="entry name" value="GH19849P"/>
    <property type="match status" value="1"/>
</dbReference>
<accession>W5JIC4</accession>
<dbReference type="SUPFAM" id="SSF53254">
    <property type="entry name" value="Phosphoglycerate mutase-like"/>
    <property type="match status" value="1"/>
</dbReference>
<reference evidence="8" key="4">
    <citation type="submission" date="2015-06" db="UniProtKB">
        <authorList>
            <consortium name="EnsemblMetazoa"/>
        </authorList>
    </citation>
    <scope>IDENTIFICATION</scope>
</reference>
<dbReference type="Pfam" id="PF13359">
    <property type="entry name" value="DDE_Tnp_4"/>
    <property type="match status" value="1"/>
</dbReference>
<evidence type="ECO:0000313" key="9">
    <source>
        <dbReference type="Proteomes" id="UP000000673"/>
    </source>
</evidence>
<dbReference type="GO" id="GO:0046872">
    <property type="term" value="F:metal ion binding"/>
    <property type="evidence" value="ECO:0007669"/>
    <property type="project" value="UniProtKB-KW"/>
</dbReference>
<keyword evidence="9" id="KW-1185">Reference proteome</keyword>
<dbReference type="VEuPathDB" id="VectorBase:ADAC005657"/>
<organism evidence="7">
    <name type="scientific">Anopheles darlingi</name>
    <name type="common">Mosquito</name>
    <dbReference type="NCBI Taxonomy" id="43151"/>
    <lineage>
        <taxon>Eukaryota</taxon>
        <taxon>Metazoa</taxon>
        <taxon>Ecdysozoa</taxon>
        <taxon>Arthropoda</taxon>
        <taxon>Hexapoda</taxon>
        <taxon>Insecta</taxon>
        <taxon>Pterygota</taxon>
        <taxon>Neoptera</taxon>
        <taxon>Endopterygota</taxon>
        <taxon>Diptera</taxon>
        <taxon>Nematocera</taxon>
        <taxon>Culicoidea</taxon>
        <taxon>Culicidae</taxon>
        <taxon>Anophelinae</taxon>
        <taxon>Anopheles</taxon>
    </lineage>
</organism>
<dbReference type="Proteomes" id="UP000000673">
    <property type="component" value="Unassembled WGS sequence"/>
</dbReference>
<dbReference type="PANTHER" id="PTHR11567">
    <property type="entry name" value="ACID PHOSPHATASE-RELATED"/>
    <property type="match status" value="1"/>
</dbReference>
<evidence type="ECO:0000313" key="7">
    <source>
        <dbReference type="EMBL" id="ETN62645.1"/>
    </source>
</evidence>
<evidence type="ECO:0000256" key="4">
    <source>
        <dbReference type="ARBA" id="ARBA00022723"/>
    </source>
</evidence>
<dbReference type="VEuPathDB" id="VectorBase:ADAR2_007569"/>
<evidence type="ECO:0000256" key="5">
    <source>
        <dbReference type="SAM" id="MobiDB-lite"/>
    </source>
</evidence>
<dbReference type="EnsemblMetazoa" id="ADAC005657-RA">
    <property type="protein sequence ID" value="ADAC005657-PA"/>
    <property type="gene ID" value="ADAC005657"/>
</dbReference>